<evidence type="ECO:0000256" key="5">
    <source>
        <dbReference type="ARBA" id="ARBA00022842"/>
    </source>
</evidence>
<dbReference type="PANTHER" id="PTHR19278:SF9">
    <property type="entry name" value="URIDINE 5'-MONOPHOSPHATE SYNTHASE"/>
    <property type="match status" value="1"/>
</dbReference>
<dbReference type="InterPro" id="IPR029057">
    <property type="entry name" value="PRTase-like"/>
</dbReference>
<feature type="binding site" description="in other chain" evidence="7">
    <location>
        <begin position="121"/>
        <end position="129"/>
    </location>
    <ligand>
        <name>5-phospho-alpha-D-ribose 1-diphosphate</name>
        <dbReference type="ChEBI" id="CHEBI:58017"/>
        <note>ligand shared between dimeric partners</note>
    </ligand>
</feature>
<dbReference type="CDD" id="cd06223">
    <property type="entry name" value="PRTases_typeI"/>
    <property type="match status" value="1"/>
</dbReference>
<dbReference type="AlphaFoldDB" id="A0A286RDZ6"/>
<gene>
    <name evidence="7" type="primary">pyrE</name>
    <name evidence="8" type="ORF">THTE_1578</name>
</gene>
<accession>A0A286RDZ6</accession>
<dbReference type="FunFam" id="3.40.50.2020:FF:000029">
    <property type="entry name" value="Orotate phosphoribosyltransferase"/>
    <property type="match status" value="1"/>
</dbReference>
<comment type="function">
    <text evidence="7">Catalyzes the transfer of a ribosyl phosphate group from 5-phosphoribose 1-diphosphate to orotate, leading to the formation of orotidine monophosphate (OMP).</text>
</comment>
<evidence type="ECO:0000256" key="4">
    <source>
        <dbReference type="ARBA" id="ARBA00022679"/>
    </source>
</evidence>
<dbReference type="NCBIfam" id="TIGR00336">
    <property type="entry name" value="pyrE"/>
    <property type="match status" value="1"/>
</dbReference>
<dbReference type="GO" id="GO:0004588">
    <property type="term" value="F:orotate phosphoribosyltransferase activity"/>
    <property type="evidence" value="ECO:0007669"/>
    <property type="project" value="UniProtKB-UniRule"/>
</dbReference>
<dbReference type="OrthoDB" id="4213751at2"/>
<evidence type="ECO:0000256" key="1">
    <source>
        <dbReference type="ARBA" id="ARBA00004889"/>
    </source>
</evidence>
<dbReference type="RefSeq" id="WP_095414575.1">
    <property type="nucleotide sequence ID" value="NZ_CP018477.1"/>
</dbReference>
<feature type="binding site" evidence="7">
    <location>
        <position position="95"/>
    </location>
    <ligand>
        <name>5-phospho-alpha-D-ribose 1-diphosphate</name>
        <dbReference type="ChEBI" id="CHEBI:58017"/>
        <note>ligand shared between dimeric partners</note>
    </ligand>
</feature>
<evidence type="ECO:0000256" key="6">
    <source>
        <dbReference type="ARBA" id="ARBA00022975"/>
    </source>
</evidence>
<dbReference type="SUPFAM" id="SSF53271">
    <property type="entry name" value="PRTase-like"/>
    <property type="match status" value="1"/>
</dbReference>
<keyword evidence="9" id="KW-1185">Reference proteome</keyword>
<dbReference type="GO" id="GO:0000287">
    <property type="term" value="F:magnesium ion binding"/>
    <property type="evidence" value="ECO:0007669"/>
    <property type="project" value="UniProtKB-UniRule"/>
</dbReference>
<dbReference type="EC" id="2.4.2.10" evidence="2 7"/>
<dbReference type="UniPathway" id="UPA00070">
    <property type="reaction ID" value="UER00119"/>
</dbReference>
<feature type="binding site" description="in other chain" evidence="7">
    <location>
        <position position="96"/>
    </location>
    <ligand>
        <name>5-phospho-alpha-D-ribose 1-diphosphate</name>
        <dbReference type="ChEBI" id="CHEBI:58017"/>
        <note>ligand shared between dimeric partners</note>
    </ligand>
</feature>
<name>A0A286RDZ6_9BACT</name>
<comment type="similarity">
    <text evidence="7">Belongs to the purine/pyrimidine phosphoribosyltransferase family. PyrE subfamily.</text>
</comment>
<feature type="binding site" evidence="7">
    <location>
        <position position="153"/>
    </location>
    <ligand>
        <name>orotate</name>
        <dbReference type="ChEBI" id="CHEBI:30839"/>
    </ligand>
</feature>
<dbReference type="Proteomes" id="UP000215086">
    <property type="component" value="Chromosome"/>
</dbReference>
<dbReference type="PANTHER" id="PTHR19278">
    <property type="entry name" value="OROTATE PHOSPHORIBOSYLTRANSFERASE"/>
    <property type="match status" value="1"/>
</dbReference>
<evidence type="ECO:0000256" key="3">
    <source>
        <dbReference type="ARBA" id="ARBA00022676"/>
    </source>
</evidence>
<dbReference type="InterPro" id="IPR023031">
    <property type="entry name" value="OPRT"/>
</dbReference>
<organism evidence="8 9">
    <name type="scientific">Thermogutta terrifontis</name>
    <dbReference type="NCBI Taxonomy" id="1331910"/>
    <lineage>
        <taxon>Bacteria</taxon>
        <taxon>Pseudomonadati</taxon>
        <taxon>Planctomycetota</taxon>
        <taxon>Planctomycetia</taxon>
        <taxon>Pirellulales</taxon>
        <taxon>Thermoguttaceae</taxon>
        <taxon>Thermogutta</taxon>
    </lineage>
</organism>
<evidence type="ECO:0000313" key="8">
    <source>
        <dbReference type="EMBL" id="ASV74180.1"/>
    </source>
</evidence>
<comment type="cofactor">
    <cofactor evidence="7">
        <name>Mg(2+)</name>
        <dbReference type="ChEBI" id="CHEBI:18420"/>
    </cofactor>
</comment>
<dbReference type="GO" id="GO:0019856">
    <property type="term" value="P:pyrimidine nucleobase biosynthetic process"/>
    <property type="evidence" value="ECO:0007669"/>
    <property type="project" value="TreeGrafter"/>
</dbReference>
<dbReference type="InterPro" id="IPR004467">
    <property type="entry name" value="Or_phspho_trans_dom"/>
</dbReference>
<feature type="binding site" evidence="7">
    <location>
        <position position="99"/>
    </location>
    <ligand>
        <name>5-phospho-alpha-D-ribose 1-diphosphate</name>
        <dbReference type="ChEBI" id="CHEBI:58017"/>
        <note>ligand shared between dimeric partners</note>
    </ligand>
</feature>
<keyword evidence="4 7" id="KW-0808">Transferase</keyword>
<feature type="binding site" evidence="7">
    <location>
        <position position="101"/>
    </location>
    <ligand>
        <name>5-phospho-alpha-D-ribose 1-diphosphate</name>
        <dbReference type="ChEBI" id="CHEBI:58017"/>
        <note>ligand shared between dimeric partners</note>
    </ligand>
</feature>
<evidence type="ECO:0000256" key="7">
    <source>
        <dbReference type="HAMAP-Rule" id="MF_01208"/>
    </source>
</evidence>
<comment type="caution">
    <text evidence="7">Lacks conserved residue(s) required for the propagation of feature annotation.</text>
</comment>
<dbReference type="KEGG" id="ttf:THTE_1578"/>
<comment type="catalytic activity">
    <reaction evidence="7">
        <text>orotidine 5'-phosphate + diphosphate = orotate + 5-phospho-alpha-D-ribose 1-diphosphate</text>
        <dbReference type="Rhea" id="RHEA:10380"/>
        <dbReference type="ChEBI" id="CHEBI:30839"/>
        <dbReference type="ChEBI" id="CHEBI:33019"/>
        <dbReference type="ChEBI" id="CHEBI:57538"/>
        <dbReference type="ChEBI" id="CHEBI:58017"/>
        <dbReference type="EC" id="2.4.2.10"/>
    </reaction>
</comment>
<keyword evidence="5 7" id="KW-0460">Magnesium</keyword>
<dbReference type="GO" id="GO:0044205">
    <property type="term" value="P:'de novo' UMP biosynthetic process"/>
    <property type="evidence" value="ECO:0007669"/>
    <property type="project" value="UniProtKB-UniRule"/>
</dbReference>
<dbReference type="InterPro" id="IPR000836">
    <property type="entry name" value="PRTase_dom"/>
</dbReference>
<dbReference type="Gene3D" id="3.40.50.2020">
    <property type="match status" value="1"/>
</dbReference>
<reference evidence="8 9" key="1">
    <citation type="journal article" name="Front. Microbiol.">
        <title>Sugar Metabolism of the First Thermophilic Planctomycete Thermogutta terrifontis: Comparative Genomic and Transcriptomic Approaches.</title>
        <authorList>
            <person name="Elcheninov A.G."/>
            <person name="Menzel P."/>
            <person name="Gudbergsdottir S.R."/>
            <person name="Slesarev A.I."/>
            <person name="Kadnikov V.V."/>
            <person name="Krogh A."/>
            <person name="Bonch-Osmolovskaya E.A."/>
            <person name="Peng X."/>
            <person name="Kublanov I.V."/>
        </authorList>
    </citation>
    <scope>NUCLEOTIDE SEQUENCE [LARGE SCALE GENOMIC DNA]</scope>
    <source>
        <strain evidence="8 9">R1</strain>
    </source>
</reference>
<protein>
    <recommendedName>
        <fullName evidence="2 7">Orotate phosphoribosyltransferase</fullName>
        <shortName evidence="7">OPRT</shortName>
        <shortName evidence="7">OPRTase</shortName>
        <ecNumber evidence="2 7">2.4.2.10</ecNumber>
    </recommendedName>
</protein>
<proteinExistence type="inferred from homology"/>
<feature type="binding site" evidence="7">
    <location>
        <position position="125"/>
    </location>
    <ligand>
        <name>orotate</name>
        <dbReference type="ChEBI" id="CHEBI:30839"/>
    </ligand>
</feature>
<evidence type="ECO:0000313" key="9">
    <source>
        <dbReference type="Proteomes" id="UP000215086"/>
    </source>
</evidence>
<comment type="pathway">
    <text evidence="1 7">Pyrimidine metabolism; UMP biosynthesis via de novo pathway; UMP from orotate: step 1/2.</text>
</comment>
<keyword evidence="6 7" id="KW-0665">Pyrimidine biosynthesis</keyword>
<dbReference type="HAMAP" id="MF_01208">
    <property type="entry name" value="PyrE"/>
    <property type="match status" value="1"/>
</dbReference>
<dbReference type="EMBL" id="CP018477">
    <property type="protein sequence ID" value="ASV74180.1"/>
    <property type="molecule type" value="Genomic_DNA"/>
</dbReference>
<evidence type="ECO:0000256" key="2">
    <source>
        <dbReference type="ARBA" id="ARBA00011971"/>
    </source>
</evidence>
<comment type="subunit">
    <text evidence="7">Homodimer.</text>
</comment>
<sequence>MYDREQLHRLIREKALRFGQFTLASGKTSTFYLDCKQVTLDPEGARLIGEGFLDLLSESRPDAIGGLAIGADPITAAVVTMSAVRKTPIRGFMVRKEPKGHGTQQFIEGPVFPGDRVAIVEDVITTGGSALKAVERAEAYGLKVVQVLGIIDRLEGGSEEFRRRGLPFASLFTIRDFGIEPA</sequence>
<keyword evidence="3 7" id="KW-0328">Glycosyltransferase</keyword>